<feature type="signal peptide" evidence="1">
    <location>
        <begin position="1"/>
        <end position="16"/>
    </location>
</feature>
<name>A0AAN7ZK68_9COLE</name>
<proteinExistence type="predicted"/>
<evidence type="ECO:0008006" key="4">
    <source>
        <dbReference type="Google" id="ProtNLM"/>
    </source>
</evidence>
<evidence type="ECO:0000313" key="3">
    <source>
        <dbReference type="Proteomes" id="UP001329430"/>
    </source>
</evidence>
<dbReference type="Proteomes" id="UP001329430">
    <property type="component" value="Chromosome 3"/>
</dbReference>
<evidence type="ECO:0000313" key="2">
    <source>
        <dbReference type="EMBL" id="KAK5646772.1"/>
    </source>
</evidence>
<keyword evidence="1" id="KW-0732">Signal</keyword>
<evidence type="ECO:0000256" key="1">
    <source>
        <dbReference type="SAM" id="SignalP"/>
    </source>
</evidence>
<organism evidence="2 3">
    <name type="scientific">Pyrocoelia pectoralis</name>
    <dbReference type="NCBI Taxonomy" id="417401"/>
    <lineage>
        <taxon>Eukaryota</taxon>
        <taxon>Metazoa</taxon>
        <taxon>Ecdysozoa</taxon>
        <taxon>Arthropoda</taxon>
        <taxon>Hexapoda</taxon>
        <taxon>Insecta</taxon>
        <taxon>Pterygota</taxon>
        <taxon>Neoptera</taxon>
        <taxon>Endopterygota</taxon>
        <taxon>Coleoptera</taxon>
        <taxon>Polyphaga</taxon>
        <taxon>Elateriformia</taxon>
        <taxon>Elateroidea</taxon>
        <taxon>Lampyridae</taxon>
        <taxon>Lampyrinae</taxon>
        <taxon>Pyrocoelia</taxon>
    </lineage>
</organism>
<comment type="caution">
    <text evidence="2">The sequence shown here is derived from an EMBL/GenBank/DDBJ whole genome shotgun (WGS) entry which is preliminary data.</text>
</comment>
<reference evidence="2 3" key="1">
    <citation type="journal article" date="2024" name="Insects">
        <title>An Improved Chromosome-Level Genome Assembly of the Firefly Pyrocoelia pectoralis.</title>
        <authorList>
            <person name="Fu X."/>
            <person name="Meyer-Rochow V.B."/>
            <person name="Ballantyne L."/>
            <person name="Zhu X."/>
        </authorList>
    </citation>
    <scope>NUCLEOTIDE SEQUENCE [LARGE SCALE GENOMIC DNA]</scope>
    <source>
        <strain evidence="2">XCY_ONT2</strain>
    </source>
</reference>
<dbReference type="AlphaFoldDB" id="A0AAN7ZK68"/>
<sequence>MTILVIISLTIATIVAKPSGVIHSHPLVYSSPVQGTILSGGPAAVHHQIYQGAIAAQPHAIVHHGAVVSDVPHSVAHQHSSIVHHHNSIIADVPTVVHKSIQPAIHAYVAESPGTYVHGSPAVIHHAAIVKSAPALVHHVEPAIVEHDAVISVPNAAAVEDPKPDLAILQKSTVEHLPVIPQPTAWSGVISPAIHRHLLPVHTPAVLQKTIAAESVGVKHTLSSQSSSIIHPSPIVYQETPAIYNTVVSPAAASSARYTFGYVPSLTSEIKAVDSITNVDDKSVNSDSVVETAEVPVEDQKASAEGEIKKSTTLVSDASAEKVGYQEVVAVSTASGLPSAYSYAYIAQQPLLKAAYIHPQPIIEKVSAVVPGITLTAAGVPFETPEVIQAKAAHFAALRGLQVKDEKPCD</sequence>
<protein>
    <recommendedName>
        <fullName evidence="4">Cuticle protein</fullName>
    </recommendedName>
</protein>
<dbReference type="EMBL" id="JAVRBK010000003">
    <property type="protein sequence ID" value="KAK5646772.1"/>
    <property type="molecule type" value="Genomic_DNA"/>
</dbReference>
<feature type="chain" id="PRO_5042863848" description="Cuticle protein" evidence="1">
    <location>
        <begin position="17"/>
        <end position="410"/>
    </location>
</feature>
<gene>
    <name evidence="2" type="ORF">RI129_005236</name>
</gene>
<accession>A0AAN7ZK68</accession>
<keyword evidence="3" id="KW-1185">Reference proteome</keyword>